<dbReference type="PANTHER" id="PTHR13369">
    <property type="match status" value="1"/>
</dbReference>
<comment type="caution">
    <text evidence="2">The sequence shown here is derived from an EMBL/GenBank/DDBJ whole genome shotgun (WGS) entry which is preliminary data.</text>
</comment>
<dbReference type="GO" id="GO:0008168">
    <property type="term" value="F:methyltransferase activity"/>
    <property type="evidence" value="ECO:0007669"/>
    <property type="project" value="UniProtKB-KW"/>
</dbReference>
<feature type="domain" description="Methyltransferase" evidence="1">
    <location>
        <begin position="131"/>
        <end position="234"/>
    </location>
</feature>
<reference evidence="2" key="1">
    <citation type="submission" date="2023-09" db="EMBL/GenBank/DDBJ databases">
        <title>Marinobacter sediminicola sp. nov. and Marinobacter maritimum sp. nov., isolated from marine sediment.</title>
        <authorList>
            <person name="An J."/>
        </authorList>
    </citation>
    <scope>NUCLEOTIDE SEQUENCE</scope>
    <source>
        <strain evidence="2">F60267</strain>
    </source>
</reference>
<dbReference type="SUPFAM" id="SSF53335">
    <property type="entry name" value="S-adenosyl-L-methionine-dependent methyltransferases"/>
    <property type="match status" value="1"/>
</dbReference>
<evidence type="ECO:0000313" key="3">
    <source>
        <dbReference type="Proteomes" id="UP001267407"/>
    </source>
</evidence>
<dbReference type="InterPro" id="IPR025714">
    <property type="entry name" value="Methyltranfer_dom"/>
</dbReference>
<accession>A0ABU2HIP2</accession>
<dbReference type="RefSeq" id="WP_310966462.1">
    <property type="nucleotide sequence ID" value="NZ_JAVMBO010000017.1"/>
</dbReference>
<dbReference type="Pfam" id="PF13679">
    <property type="entry name" value="Methyltransf_32"/>
    <property type="match status" value="1"/>
</dbReference>
<dbReference type="InterPro" id="IPR029063">
    <property type="entry name" value="SAM-dependent_MTases_sf"/>
</dbReference>
<protein>
    <submittedName>
        <fullName evidence="2">Methyltransferase</fullName>
    </submittedName>
</protein>
<dbReference type="CDD" id="cd02440">
    <property type="entry name" value="AdoMet_MTases"/>
    <property type="match status" value="1"/>
</dbReference>
<dbReference type="Gene3D" id="3.40.50.150">
    <property type="entry name" value="Vaccinia Virus protein VP39"/>
    <property type="match status" value="1"/>
</dbReference>
<organism evidence="2 3">
    <name type="scientific">Marinobacter xiaoshiensis</name>
    <dbReference type="NCBI Taxonomy" id="3073652"/>
    <lineage>
        <taxon>Bacteria</taxon>
        <taxon>Pseudomonadati</taxon>
        <taxon>Pseudomonadota</taxon>
        <taxon>Gammaproteobacteria</taxon>
        <taxon>Pseudomonadales</taxon>
        <taxon>Marinobacteraceae</taxon>
        <taxon>Marinobacter</taxon>
    </lineage>
</organism>
<evidence type="ECO:0000313" key="2">
    <source>
        <dbReference type="EMBL" id="MDS1310939.1"/>
    </source>
</evidence>
<dbReference type="EMBL" id="JAVMBO010000017">
    <property type="protein sequence ID" value="MDS1310939.1"/>
    <property type="molecule type" value="Genomic_DNA"/>
</dbReference>
<keyword evidence="3" id="KW-1185">Reference proteome</keyword>
<proteinExistence type="predicted"/>
<dbReference type="Proteomes" id="UP001267407">
    <property type="component" value="Unassembled WGS sequence"/>
</dbReference>
<sequence>MTARAPTESFFSRWQTLNDWLIKHRSIWQPAPFTELRPAWVESHPGLAQMIAGLTGDECAELDDEPQKLADIASRYVPDLALYAPLTDYPDLAPEYSDVLAATLPEVRATDMPGRKREQAGAFAAALKPLQQPILDWCCGKGHLARTLAAQSQNDVAGYEWNPELVAEGNRLAARFADAVQIDCQDVMAKDLPVPENVHGVALHACGDLHRQLLKRGVVAELPRLSVSPCCYHKTVEGIYTVLSESAATHEPKLVLDRSDLRLAVRETVTAPAGVRQQTRTLSQWRLGFDGLQRDLRGVDQYLPVPSYPPGLIQKGFPEFCHWVASKKQLCLPANTDFEFWLAYGVHRHREVRRYELIRHLFRRPLELWLVLDYAVYLEEQDYCVRLGRFCDRSLTPRNLLLDAVKKKGARGRLC</sequence>
<name>A0ABU2HIP2_9GAMM</name>
<keyword evidence="2" id="KW-0808">Transferase</keyword>
<keyword evidence="2" id="KW-0489">Methyltransferase</keyword>
<gene>
    <name evidence="2" type="ORF">RKA07_12635</name>
</gene>
<dbReference type="PANTHER" id="PTHR13369:SF0">
    <property type="entry name" value="GLUTATHIONE S-TRANSFERASE C-TERMINAL DOMAIN-CONTAINING PROTEIN"/>
    <property type="match status" value="1"/>
</dbReference>
<dbReference type="GO" id="GO:0032259">
    <property type="term" value="P:methylation"/>
    <property type="evidence" value="ECO:0007669"/>
    <property type="project" value="UniProtKB-KW"/>
</dbReference>
<evidence type="ECO:0000259" key="1">
    <source>
        <dbReference type="Pfam" id="PF13679"/>
    </source>
</evidence>